<reference evidence="1" key="1">
    <citation type="submission" date="2020-05" db="EMBL/GenBank/DDBJ databases">
        <title>Large-scale comparative analyses of tick genomes elucidate their genetic diversity and vector capacities.</title>
        <authorList>
            <person name="Jia N."/>
            <person name="Wang J."/>
            <person name="Shi W."/>
            <person name="Du L."/>
            <person name="Sun Y."/>
            <person name="Zhan W."/>
            <person name="Jiang J."/>
            <person name="Wang Q."/>
            <person name="Zhang B."/>
            <person name="Ji P."/>
            <person name="Sakyi L.B."/>
            <person name="Cui X."/>
            <person name="Yuan T."/>
            <person name="Jiang B."/>
            <person name="Yang W."/>
            <person name="Lam T.T.-Y."/>
            <person name="Chang Q."/>
            <person name="Ding S."/>
            <person name="Wang X."/>
            <person name="Zhu J."/>
            <person name="Ruan X."/>
            <person name="Zhao L."/>
            <person name="Wei J."/>
            <person name="Que T."/>
            <person name="Du C."/>
            <person name="Cheng J."/>
            <person name="Dai P."/>
            <person name="Han X."/>
            <person name="Huang E."/>
            <person name="Gao Y."/>
            <person name="Liu J."/>
            <person name="Shao H."/>
            <person name="Ye R."/>
            <person name="Li L."/>
            <person name="Wei W."/>
            <person name="Wang X."/>
            <person name="Wang C."/>
            <person name="Yang T."/>
            <person name="Huo Q."/>
            <person name="Li W."/>
            <person name="Guo W."/>
            <person name="Chen H."/>
            <person name="Zhou L."/>
            <person name="Ni X."/>
            <person name="Tian J."/>
            <person name="Zhou Y."/>
            <person name="Sheng Y."/>
            <person name="Liu T."/>
            <person name="Pan Y."/>
            <person name="Xia L."/>
            <person name="Li J."/>
            <person name="Zhao F."/>
            <person name="Cao W."/>
        </authorList>
    </citation>
    <scope>NUCLEOTIDE SEQUENCE</scope>
    <source>
        <strain evidence="1">Dsil-2018</strain>
    </source>
</reference>
<evidence type="ECO:0000313" key="2">
    <source>
        <dbReference type="Proteomes" id="UP000821865"/>
    </source>
</evidence>
<dbReference type="EMBL" id="CM023474">
    <property type="protein sequence ID" value="KAH7950438.1"/>
    <property type="molecule type" value="Genomic_DNA"/>
</dbReference>
<keyword evidence="2" id="KW-1185">Reference proteome</keyword>
<gene>
    <name evidence="1" type="ORF">HPB49_024001</name>
</gene>
<accession>A0ACB8CU47</accession>
<sequence length="182" mass="21031">METGLHIHELHSFIAASPDRLVRDGSEDGLLEVKCPASKAGQRVVDACSDKVFCSAVTNGEITLKKDHYYYYQVQGQMGVAKKPWCDFIIFTDHADLQHSISVERIHFDQEIWEDILQGLVYFYKAAIIPELMTRRIRRLGFLYTTDAGYVSFKKYALGFYLVDDCDEDNLKMKIRRLKHTK</sequence>
<proteinExistence type="predicted"/>
<name>A0ACB8CU47_DERSI</name>
<organism evidence="1 2">
    <name type="scientific">Dermacentor silvarum</name>
    <name type="common">Tick</name>
    <dbReference type="NCBI Taxonomy" id="543639"/>
    <lineage>
        <taxon>Eukaryota</taxon>
        <taxon>Metazoa</taxon>
        <taxon>Ecdysozoa</taxon>
        <taxon>Arthropoda</taxon>
        <taxon>Chelicerata</taxon>
        <taxon>Arachnida</taxon>
        <taxon>Acari</taxon>
        <taxon>Parasitiformes</taxon>
        <taxon>Ixodida</taxon>
        <taxon>Ixodoidea</taxon>
        <taxon>Ixodidae</taxon>
        <taxon>Rhipicephalinae</taxon>
        <taxon>Dermacentor</taxon>
    </lineage>
</organism>
<protein>
    <submittedName>
        <fullName evidence="1">Uncharacterized protein</fullName>
    </submittedName>
</protein>
<dbReference type="Proteomes" id="UP000821865">
    <property type="component" value="Chromosome 5"/>
</dbReference>
<comment type="caution">
    <text evidence="1">The sequence shown here is derived from an EMBL/GenBank/DDBJ whole genome shotgun (WGS) entry which is preliminary data.</text>
</comment>
<evidence type="ECO:0000313" key="1">
    <source>
        <dbReference type="EMBL" id="KAH7950438.1"/>
    </source>
</evidence>